<dbReference type="Proteomes" id="UP000177528">
    <property type="component" value="Unassembled WGS sequence"/>
</dbReference>
<sequence>MLAPSQKGKPSQSLLTISEMRDGIVILKDGTMRAIMMISSVNFALKSEEEQNAIVYAYQDFINSLDFSIQLTVSSRKMDITPYLEEVKRLRDLQKNELLHLQMTEYINFVGELVKGSNIMTKTFFVTIPFSVAQSKKEGFFSKIGKGAKGAAGKHVMNDIEFEHNKTQLMHRVEQVAIGLRGIGLRVVPLKTQELLELFYNYFNPLTSRNQRMRNAAQLTLQETDSPL</sequence>
<protein>
    <recommendedName>
        <fullName evidence="1">TraC-like domain-containing protein</fullName>
    </recommendedName>
</protein>
<gene>
    <name evidence="2" type="ORF">A3D99_02925</name>
</gene>
<feature type="domain" description="TraC-like" evidence="1">
    <location>
        <begin position="23"/>
        <end position="126"/>
    </location>
</feature>
<name>A0A1G1X4Y8_9BACT</name>
<organism evidence="2 3">
    <name type="scientific">Candidatus Andersenbacteria bacterium RIFCSPHIGHO2_12_FULL_45_11</name>
    <dbReference type="NCBI Taxonomy" id="1797281"/>
    <lineage>
        <taxon>Bacteria</taxon>
        <taxon>Candidatus Anderseniibacteriota</taxon>
    </lineage>
</organism>
<reference evidence="2 3" key="1">
    <citation type="journal article" date="2016" name="Nat. Commun.">
        <title>Thousands of microbial genomes shed light on interconnected biogeochemical processes in an aquifer system.</title>
        <authorList>
            <person name="Anantharaman K."/>
            <person name="Brown C.T."/>
            <person name="Hug L.A."/>
            <person name="Sharon I."/>
            <person name="Castelle C.J."/>
            <person name="Probst A.J."/>
            <person name="Thomas B.C."/>
            <person name="Singh A."/>
            <person name="Wilkins M.J."/>
            <person name="Karaoz U."/>
            <person name="Brodie E.L."/>
            <person name="Williams K.H."/>
            <person name="Hubbard S.S."/>
            <person name="Banfield J.F."/>
        </authorList>
    </citation>
    <scope>NUCLEOTIDE SEQUENCE [LARGE SCALE GENOMIC DNA]</scope>
</reference>
<evidence type="ECO:0000259" key="1">
    <source>
        <dbReference type="Pfam" id="PF26593"/>
    </source>
</evidence>
<dbReference type="AlphaFoldDB" id="A0A1G1X4Y8"/>
<proteinExistence type="predicted"/>
<comment type="caution">
    <text evidence="2">The sequence shown here is derived from an EMBL/GenBank/DDBJ whole genome shotgun (WGS) entry which is preliminary data.</text>
</comment>
<evidence type="ECO:0000313" key="2">
    <source>
        <dbReference type="EMBL" id="OGY34861.1"/>
    </source>
</evidence>
<evidence type="ECO:0000313" key="3">
    <source>
        <dbReference type="Proteomes" id="UP000177528"/>
    </source>
</evidence>
<dbReference type="EMBL" id="MHHR01000009">
    <property type="protein sequence ID" value="OGY34861.1"/>
    <property type="molecule type" value="Genomic_DNA"/>
</dbReference>
<accession>A0A1G1X4Y8</accession>
<dbReference type="InterPro" id="IPR058596">
    <property type="entry name" value="TraC-like_dom"/>
</dbReference>
<dbReference type="Pfam" id="PF26593">
    <property type="entry name" value="TraC-like"/>
    <property type="match status" value="1"/>
</dbReference>